<keyword evidence="2" id="KW-1185">Reference proteome</keyword>
<protein>
    <recommendedName>
        <fullName evidence="3">DUF711 family protein</fullName>
    </recommendedName>
</protein>
<organism evidence="1 2">
    <name type="scientific">Prorocentrum cordatum</name>
    <dbReference type="NCBI Taxonomy" id="2364126"/>
    <lineage>
        <taxon>Eukaryota</taxon>
        <taxon>Sar</taxon>
        <taxon>Alveolata</taxon>
        <taxon>Dinophyceae</taxon>
        <taxon>Prorocentrales</taxon>
        <taxon>Prorocentraceae</taxon>
        <taxon>Prorocentrum</taxon>
    </lineage>
</organism>
<evidence type="ECO:0000313" key="2">
    <source>
        <dbReference type="Proteomes" id="UP001189429"/>
    </source>
</evidence>
<name>A0ABN9SYZ2_9DINO</name>
<evidence type="ECO:0008006" key="3">
    <source>
        <dbReference type="Google" id="ProtNLM"/>
    </source>
</evidence>
<dbReference type="SUPFAM" id="SSF51998">
    <property type="entry name" value="PFL-like glycyl radical enzymes"/>
    <property type="match status" value="1"/>
</dbReference>
<reference evidence="1" key="1">
    <citation type="submission" date="2023-10" db="EMBL/GenBank/DDBJ databases">
        <authorList>
            <person name="Chen Y."/>
            <person name="Shah S."/>
            <person name="Dougan E. K."/>
            <person name="Thang M."/>
            <person name="Chan C."/>
        </authorList>
    </citation>
    <scope>NUCLEOTIDE SEQUENCE [LARGE SCALE GENOMIC DNA]</scope>
</reference>
<comment type="caution">
    <text evidence="1">The sequence shown here is derived from an EMBL/GenBank/DDBJ whole genome shotgun (WGS) entry which is preliminary data.</text>
</comment>
<dbReference type="Pfam" id="PF05167">
    <property type="entry name" value="DUF711"/>
    <property type="match status" value="1"/>
</dbReference>
<proteinExistence type="predicted"/>
<dbReference type="PANTHER" id="PTHR37560:SF2">
    <property type="entry name" value="DUF711 DOMAIN-CONTAINING PROTEIN"/>
    <property type="match status" value="1"/>
</dbReference>
<accession>A0ABN9SYZ2</accession>
<evidence type="ECO:0000313" key="1">
    <source>
        <dbReference type="EMBL" id="CAK0837697.1"/>
    </source>
</evidence>
<dbReference type="InterPro" id="IPR007841">
    <property type="entry name" value="UPF0210"/>
</dbReference>
<sequence length="515" mass="53101">MKVRSITYFHAAGSLDEATDIMRTAGRVLATAKSVVLAAGFEVQTVRAATNSFEDFLPAGLPAADAAKALARLEAAAEGVDFVSVGPAVARLDVMELALGGETQKTFFTVPVALTDAGVPDRARALDAAGVVCRLGAKAPVKTSQVPDLFRLTVTSNLDAGTPYFPGAFWQKGRAPALALALEDSGLVKQALAGAASLDDAKASLRKAFEGRLAPLEAAAERAAEAAGVEYAGIDCSLASAANPAESMVDAYESLGLGGMGGAGTLTISAMITSVLKSLPVRRCGYSGLMMPVTEDAGLARRAVEGRLSVQQLLFYSAVCGTGIDTVPVEGSTKPDRLAAVYMDMCSLAFRLGKPLSARLWPVAGKEEGDMTEVDNPFFVNSRVLSVDPVAPRGSAGLGPSAPQAVHAGLLGAISDGLQPKQATVLADTPEALVLRLDAGAAGIALVLRNSGACRWPADTRLCRLGEHGEVEEVIMQVPDAQPGESATLVLAETAGRFRLVSGRAQFGPALILVT</sequence>
<dbReference type="EMBL" id="CAUYUJ010014171">
    <property type="protein sequence ID" value="CAK0837697.1"/>
    <property type="molecule type" value="Genomic_DNA"/>
</dbReference>
<dbReference type="PANTHER" id="PTHR37560">
    <property type="entry name" value="UPF0210 PROTEIN SPR0218"/>
    <property type="match status" value="1"/>
</dbReference>
<dbReference type="Gene3D" id="3.20.70.20">
    <property type="match status" value="1"/>
</dbReference>
<gene>
    <name evidence="1" type="ORF">PCOR1329_LOCUS33818</name>
</gene>
<dbReference type="Proteomes" id="UP001189429">
    <property type="component" value="Unassembled WGS sequence"/>
</dbReference>